<dbReference type="AlphaFoldDB" id="E0VNQ6"/>
<reference evidence="3" key="3">
    <citation type="submission" date="2020-05" db="UniProtKB">
        <authorList>
            <consortium name="EnsemblMetazoa"/>
        </authorList>
    </citation>
    <scope>IDENTIFICATION</scope>
    <source>
        <strain evidence="3">USDA</strain>
    </source>
</reference>
<evidence type="ECO:0000256" key="1">
    <source>
        <dbReference type="SAM" id="Coils"/>
    </source>
</evidence>
<evidence type="ECO:0000313" key="2">
    <source>
        <dbReference type="EMBL" id="EEB15012.1"/>
    </source>
</evidence>
<gene>
    <name evidence="3" type="primary">8231836</name>
    <name evidence="2" type="ORF">Phum_PHUM339780</name>
</gene>
<protein>
    <submittedName>
        <fullName evidence="2 3">Uncharacterized protein</fullName>
    </submittedName>
</protein>
<dbReference type="HOGENOM" id="CLU_704586_0_0_1"/>
<dbReference type="RefSeq" id="XP_002427750.1">
    <property type="nucleotide sequence ID" value="XM_002427705.1"/>
</dbReference>
<proteinExistence type="predicted"/>
<dbReference type="Proteomes" id="UP000009046">
    <property type="component" value="Unassembled WGS sequence"/>
</dbReference>
<dbReference type="InParanoid" id="E0VNQ6"/>
<feature type="coiled-coil region" evidence="1">
    <location>
        <begin position="222"/>
        <end position="249"/>
    </location>
</feature>
<dbReference type="CTD" id="8231836"/>
<dbReference type="GeneID" id="8231836"/>
<dbReference type="KEGG" id="phu:Phum_PHUM339780"/>
<evidence type="ECO:0000313" key="3">
    <source>
        <dbReference type="EnsemblMetazoa" id="PHUM339780-PA"/>
    </source>
</evidence>
<organism>
    <name type="scientific">Pediculus humanus subsp. corporis</name>
    <name type="common">Body louse</name>
    <dbReference type="NCBI Taxonomy" id="121224"/>
    <lineage>
        <taxon>Eukaryota</taxon>
        <taxon>Metazoa</taxon>
        <taxon>Ecdysozoa</taxon>
        <taxon>Arthropoda</taxon>
        <taxon>Hexapoda</taxon>
        <taxon>Insecta</taxon>
        <taxon>Pterygota</taxon>
        <taxon>Neoptera</taxon>
        <taxon>Paraneoptera</taxon>
        <taxon>Psocodea</taxon>
        <taxon>Troctomorpha</taxon>
        <taxon>Phthiraptera</taxon>
        <taxon>Anoplura</taxon>
        <taxon>Pediculidae</taxon>
        <taxon>Pediculus</taxon>
    </lineage>
</organism>
<keyword evidence="4" id="KW-1185">Reference proteome</keyword>
<dbReference type="EnsemblMetazoa" id="PHUM339780-RA">
    <property type="protein sequence ID" value="PHUM339780-PA"/>
    <property type="gene ID" value="PHUM339780"/>
</dbReference>
<keyword evidence="1" id="KW-0175">Coiled coil</keyword>
<reference evidence="2" key="1">
    <citation type="submission" date="2007-04" db="EMBL/GenBank/DDBJ databases">
        <title>Annotation of Pediculus humanus corporis strain USDA.</title>
        <authorList>
            <person name="Kirkness E."/>
            <person name="Hannick L."/>
            <person name="Hass B."/>
            <person name="Bruggner R."/>
            <person name="Lawson D."/>
            <person name="Bidwell S."/>
            <person name="Joardar V."/>
            <person name="Caler E."/>
            <person name="Walenz B."/>
            <person name="Inman J."/>
            <person name="Schobel S."/>
            <person name="Galinsky K."/>
            <person name="Amedeo P."/>
            <person name="Strausberg R."/>
        </authorList>
    </citation>
    <scope>NUCLEOTIDE SEQUENCE</scope>
    <source>
        <strain evidence="2">USDA</strain>
    </source>
</reference>
<dbReference type="EMBL" id="AAZO01003950">
    <property type="status" value="NOT_ANNOTATED_CDS"/>
    <property type="molecule type" value="Genomic_DNA"/>
</dbReference>
<reference evidence="2" key="2">
    <citation type="submission" date="2007-04" db="EMBL/GenBank/DDBJ databases">
        <title>The genome of the human body louse.</title>
        <authorList>
            <consortium name="The Human Body Louse Genome Consortium"/>
            <person name="Kirkness E."/>
            <person name="Walenz B."/>
            <person name="Hass B."/>
            <person name="Bruggner R."/>
            <person name="Strausberg R."/>
        </authorList>
    </citation>
    <scope>NUCLEOTIDE SEQUENCE</scope>
    <source>
        <strain evidence="2">USDA</strain>
    </source>
</reference>
<sequence>MQSQLRYYHNTRFFNNRQRSRGNKNVGVVNVGGESNNDLKELRKSEYFSKEGEKYKLEKSMKIIQILKHRAKNIEKSLRDPWKSKMNAKCPYKVLRNTAKQKFRSFNAQKKVPAIMIVPKMVSGKKTGNKNYCKSIVMPATAANFLSYAKNSNNIINTNYDSDNNNNNNNDDLNDEFNGNTFDEDNNNNNIINGYGEDDEEEMEGGGDFDGNKSLILSENSENCLYKQLNDLKKENEELKKKIIEIMERKGLKDDLQMNTDHLELEKTKLKACWLIMSSTLDAFSNFCKKLRTKQTNDGKMNGEDCCMKTSKNKSDVVADGYVINNTNNNNNKMNYCKGKNGNGCCSNDFEEVLDAAAYDKDDKKYYSFLKKLILDQVENEKERNRIAKLEG</sequence>
<dbReference type="EMBL" id="DS235341">
    <property type="protein sequence ID" value="EEB15012.1"/>
    <property type="molecule type" value="Genomic_DNA"/>
</dbReference>
<evidence type="ECO:0000313" key="4">
    <source>
        <dbReference type="Proteomes" id="UP000009046"/>
    </source>
</evidence>
<name>E0VNQ6_PEDHC</name>
<dbReference type="VEuPathDB" id="VectorBase:PHUM339780"/>
<accession>E0VNQ6</accession>